<feature type="compositionally biased region" description="Basic and acidic residues" evidence="1">
    <location>
        <begin position="138"/>
        <end position="152"/>
    </location>
</feature>
<evidence type="ECO:0000256" key="1">
    <source>
        <dbReference type="SAM" id="MobiDB-lite"/>
    </source>
</evidence>
<gene>
    <name evidence="2" type="ORF">BGZ95_011671</name>
</gene>
<organism evidence="2 3">
    <name type="scientific">Linnemannia exigua</name>
    <dbReference type="NCBI Taxonomy" id="604196"/>
    <lineage>
        <taxon>Eukaryota</taxon>
        <taxon>Fungi</taxon>
        <taxon>Fungi incertae sedis</taxon>
        <taxon>Mucoromycota</taxon>
        <taxon>Mortierellomycotina</taxon>
        <taxon>Mortierellomycetes</taxon>
        <taxon>Mortierellales</taxon>
        <taxon>Mortierellaceae</taxon>
        <taxon>Linnemannia</taxon>
    </lineage>
</organism>
<feature type="region of interest" description="Disordered" evidence="1">
    <location>
        <begin position="296"/>
        <end position="339"/>
    </location>
</feature>
<proteinExistence type="predicted"/>
<keyword evidence="3" id="KW-1185">Reference proteome</keyword>
<accession>A0AAD4D9K5</accession>
<dbReference type="EMBL" id="JAAAIL010000900">
    <property type="protein sequence ID" value="KAG0272576.1"/>
    <property type="molecule type" value="Genomic_DNA"/>
</dbReference>
<dbReference type="AlphaFoldDB" id="A0AAD4D9K5"/>
<reference evidence="2" key="1">
    <citation type="journal article" date="2020" name="Fungal Divers.">
        <title>Resolving the Mortierellaceae phylogeny through synthesis of multi-gene phylogenetics and phylogenomics.</title>
        <authorList>
            <person name="Vandepol N."/>
            <person name="Liber J."/>
            <person name="Desiro A."/>
            <person name="Na H."/>
            <person name="Kennedy M."/>
            <person name="Barry K."/>
            <person name="Grigoriev I.V."/>
            <person name="Miller A.N."/>
            <person name="O'Donnell K."/>
            <person name="Stajich J.E."/>
            <person name="Bonito G."/>
        </authorList>
    </citation>
    <scope>NUCLEOTIDE SEQUENCE</scope>
    <source>
        <strain evidence="2">NRRL 28262</strain>
    </source>
</reference>
<evidence type="ECO:0000313" key="2">
    <source>
        <dbReference type="EMBL" id="KAG0272576.1"/>
    </source>
</evidence>
<feature type="compositionally biased region" description="Acidic residues" evidence="1">
    <location>
        <begin position="111"/>
        <end position="120"/>
    </location>
</feature>
<name>A0AAD4D9K5_9FUNG</name>
<feature type="compositionally biased region" description="Polar residues" evidence="1">
    <location>
        <begin position="305"/>
        <end position="321"/>
    </location>
</feature>
<evidence type="ECO:0000313" key="3">
    <source>
        <dbReference type="Proteomes" id="UP001194580"/>
    </source>
</evidence>
<comment type="caution">
    <text evidence="2">The sequence shown here is derived from an EMBL/GenBank/DDBJ whole genome shotgun (WGS) entry which is preliminary data.</text>
</comment>
<feature type="region of interest" description="Disordered" evidence="1">
    <location>
        <begin position="111"/>
        <end position="152"/>
    </location>
</feature>
<protein>
    <submittedName>
        <fullName evidence="2">Uncharacterized protein</fullName>
    </submittedName>
</protein>
<sequence length="478" mass="53460">MRRSSMNPEQEPMSTMQTFSFDFEEEQVEVEQGDARHEDQATVCEQWDCTPSSSPPALLLSSSYFTPNAYEEQGPFPPQPTINRGYTAEVTTSTWAWEDDIRDYRDYTDEEYTADSDNEESWPSNSQEDTSNPFEHVPNPEEDRRLAQERQQQRIACKDKLGVVVRGTKFPISADLLEAPSPTMTFGRQTLWPVRDDPPESLTSPQLRSPNLDMPTGHHPIFCVGPAFPRLSTPASAASSTASSSLITTAVLTTQPRSDSTLIMESSKGPSTSTLVTRPAQPNEIQAIYAAIMGRRKVPSKEQEQQSTFTSEGLFKSQNSARGGGESSLNGSEEPMLNGNEDSVAKEQAGVLKECDKEVTLTAEALLQKKLAELGPCNPGSKRRRPPTDECEIEEQAMDLEADEQNGDALLHTCQVVDGFCWSQGIREPTLGIYWFHKRERSLRSVHRRFDKFQIMSSPDEDDTAGTRHHLNLVKYRP</sequence>
<dbReference type="Proteomes" id="UP001194580">
    <property type="component" value="Unassembled WGS sequence"/>
</dbReference>
<feature type="compositionally biased region" description="Polar residues" evidence="1">
    <location>
        <begin position="121"/>
        <end position="133"/>
    </location>
</feature>